<evidence type="ECO:0000313" key="2">
    <source>
        <dbReference type="EMBL" id="MFC7393138.1"/>
    </source>
</evidence>
<protein>
    <submittedName>
        <fullName evidence="2">Uncharacterized protein</fullName>
    </submittedName>
</protein>
<feature type="compositionally biased region" description="Low complexity" evidence="1">
    <location>
        <begin position="215"/>
        <end position="244"/>
    </location>
</feature>
<feature type="region of interest" description="Disordered" evidence="1">
    <location>
        <begin position="907"/>
        <end position="1023"/>
    </location>
</feature>
<dbReference type="EMBL" id="JBHTCO010000010">
    <property type="protein sequence ID" value="MFC7393138.1"/>
    <property type="molecule type" value="Genomic_DNA"/>
</dbReference>
<name>A0ABW2PUT0_9BACL</name>
<feature type="region of interest" description="Disordered" evidence="1">
    <location>
        <begin position="144"/>
        <end position="342"/>
    </location>
</feature>
<feature type="compositionally biased region" description="Polar residues" evidence="1">
    <location>
        <begin position="79"/>
        <end position="103"/>
    </location>
</feature>
<feature type="compositionally biased region" description="Basic and acidic residues" evidence="1">
    <location>
        <begin position="1006"/>
        <end position="1023"/>
    </location>
</feature>
<feature type="compositionally biased region" description="Basic and acidic residues" evidence="1">
    <location>
        <begin position="937"/>
        <end position="959"/>
    </location>
</feature>
<organism evidence="2 3">
    <name type="scientific">Scopulibacillus cellulosilyticus</name>
    <dbReference type="NCBI Taxonomy" id="2665665"/>
    <lineage>
        <taxon>Bacteria</taxon>
        <taxon>Bacillati</taxon>
        <taxon>Bacillota</taxon>
        <taxon>Bacilli</taxon>
        <taxon>Bacillales</taxon>
        <taxon>Sporolactobacillaceae</taxon>
        <taxon>Scopulibacillus</taxon>
    </lineage>
</organism>
<gene>
    <name evidence="2" type="ORF">ACFQRG_09190</name>
</gene>
<evidence type="ECO:0000313" key="3">
    <source>
        <dbReference type="Proteomes" id="UP001596505"/>
    </source>
</evidence>
<feature type="compositionally biased region" description="Basic and acidic residues" evidence="1">
    <location>
        <begin position="984"/>
        <end position="999"/>
    </location>
</feature>
<feature type="region of interest" description="Disordered" evidence="1">
    <location>
        <begin position="42"/>
        <end position="103"/>
    </location>
</feature>
<feature type="compositionally biased region" description="Low complexity" evidence="1">
    <location>
        <begin position="285"/>
        <end position="297"/>
    </location>
</feature>
<feature type="compositionally biased region" description="Polar residues" evidence="1">
    <location>
        <begin position="907"/>
        <end position="916"/>
    </location>
</feature>
<accession>A0ABW2PUT0</accession>
<dbReference type="Proteomes" id="UP001596505">
    <property type="component" value="Unassembled WGS sequence"/>
</dbReference>
<comment type="caution">
    <text evidence="2">The sequence shown here is derived from an EMBL/GenBank/DDBJ whole genome shotgun (WGS) entry which is preliminary data.</text>
</comment>
<feature type="compositionally biased region" description="Basic and acidic residues" evidence="1">
    <location>
        <begin position="203"/>
        <end position="214"/>
    </location>
</feature>
<feature type="compositionally biased region" description="Low complexity" evidence="1">
    <location>
        <begin position="960"/>
        <end position="983"/>
    </location>
</feature>
<feature type="compositionally biased region" description="Basic and acidic residues" evidence="1">
    <location>
        <begin position="333"/>
        <end position="342"/>
    </location>
</feature>
<evidence type="ECO:0000256" key="1">
    <source>
        <dbReference type="SAM" id="MobiDB-lite"/>
    </source>
</evidence>
<proteinExistence type="predicted"/>
<dbReference type="RefSeq" id="WP_380965590.1">
    <property type="nucleotide sequence ID" value="NZ_JBHTCO010000010.1"/>
</dbReference>
<reference evidence="3" key="1">
    <citation type="journal article" date="2019" name="Int. J. Syst. Evol. Microbiol.">
        <title>The Global Catalogue of Microorganisms (GCM) 10K type strain sequencing project: providing services to taxonomists for standard genome sequencing and annotation.</title>
        <authorList>
            <consortium name="The Broad Institute Genomics Platform"/>
            <consortium name="The Broad Institute Genome Sequencing Center for Infectious Disease"/>
            <person name="Wu L."/>
            <person name="Ma J."/>
        </authorList>
    </citation>
    <scope>NUCLEOTIDE SEQUENCE [LARGE SCALE GENOMIC DNA]</scope>
    <source>
        <strain evidence="3">CGMCC 1.16305</strain>
    </source>
</reference>
<sequence>MTEDNKENKSHSKMRKVILSTSVGVLVVLGWGAAAYEWVANGSDSAGGKVSSEQLHQKSDWGNNLKKDDQLKNKHQGIRLNTNKNQLQNGQLDPNDTNQIASNAGLDTSHSLALNTDDSDEQAYLVDTSGKSDNPVVALSVDSDKIKLPTPKPKSKLPIVNVSNDGEGSESGAVSPLQPIHGGSDIDESEVNDDQTVIPVPGDKNETGDQEAKDNNNGIPVIPVNPVNPEDPNGNNNGDLGPNNSQDGNGNQEGSEDNGDTGGDGGIIPPPPINGGSGNNGGDSTGSNGNSGNQGDQGNHGDQDGQGGQGDQGGGSPEGNGNSGDQGDQGGKGNHDGDHGDHDIALVVPESLYDKIQYYYQTGNYYNVLFYGQDFNSSNEWMQKQVTGMLVDSIVNRLANSDDEATEQMISSLNIDNENVKNVQESIRKELFNRFVEDNMDIYVNHHVDDPNGDNAKDIVYYAGKYNNLFNDNINPDDIKRADQNLVNAADKQANANDADKIIEALNKYQIAQQYAPKEAGYAEAKEDDLSRDLLDDLGKRSKQNYKDLKKGKEAEELKQIQEDGDHVRVIDQGGPLAKNNKEIADIVAGSSKDLLDQTNKLMGNENAYEEANQSQIINQYRVLAEDSGVPKDIAEKAASQLYLYRLTVQAEKDADKDLNKAVILASESVDKGNNTPGAKAILDDLSNRLLNKAPSMSPDKQEQAYEILSTRPTIKTDIAKEAANRKLAISYAKYASQLADNGKFSDAIFYASESNRMYDDMQNENNNTMLRSADALLKEAEKSNDLSEKQQDYRTITSAVGMPKDKVNQVIENQKAIDNFNKGMDPDVSNEIAVYYLGLAYQNNVTQSIAKQPLIKRSQALIDEANKIKDSDPQLAARYYKTMIEKTPDISDLANLKVQARQALNGLNNKDNGADNNSSNRQVSNRNIQSTQHGNSQKEENKDTQSSDNKDNQVKQNRETQTQTNQDNQNQQNNDSQDVNNQDNKKDTDTNDVQKDNDNQTQNNEDQKAQKDQENTDTDQYK</sequence>
<feature type="compositionally biased region" description="Gly residues" evidence="1">
    <location>
        <begin position="304"/>
        <end position="332"/>
    </location>
</feature>
<feature type="compositionally biased region" description="Low complexity" evidence="1">
    <location>
        <begin position="917"/>
        <end position="931"/>
    </location>
</feature>
<feature type="compositionally biased region" description="Basic and acidic residues" evidence="1">
    <location>
        <begin position="55"/>
        <end position="72"/>
    </location>
</feature>
<feature type="compositionally biased region" description="Gly residues" evidence="1">
    <location>
        <begin position="275"/>
        <end position="284"/>
    </location>
</feature>
<keyword evidence="3" id="KW-1185">Reference proteome</keyword>